<feature type="region of interest" description="Disordered" evidence="1">
    <location>
        <begin position="86"/>
        <end position="126"/>
    </location>
</feature>
<keyword evidence="3" id="KW-1185">Reference proteome</keyword>
<dbReference type="AlphaFoldDB" id="A0A0S4JLC1"/>
<gene>
    <name evidence="2" type="ORF">BSAL_31840</name>
</gene>
<protein>
    <submittedName>
        <fullName evidence="2">Uncharacterized protein</fullName>
    </submittedName>
</protein>
<feature type="compositionally biased region" description="Polar residues" evidence="1">
    <location>
        <begin position="27"/>
        <end position="58"/>
    </location>
</feature>
<dbReference type="EMBL" id="CYKH01001918">
    <property type="protein sequence ID" value="CUG91393.1"/>
    <property type="molecule type" value="Genomic_DNA"/>
</dbReference>
<feature type="non-terminal residue" evidence="2">
    <location>
        <position position="241"/>
    </location>
</feature>
<organism evidence="2 3">
    <name type="scientific">Bodo saltans</name>
    <name type="common">Flagellated protozoan</name>
    <dbReference type="NCBI Taxonomy" id="75058"/>
    <lineage>
        <taxon>Eukaryota</taxon>
        <taxon>Discoba</taxon>
        <taxon>Euglenozoa</taxon>
        <taxon>Kinetoplastea</taxon>
        <taxon>Metakinetoplastina</taxon>
        <taxon>Eubodonida</taxon>
        <taxon>Bodonidae</taxon>
        <taxon>Bodo</taxon>
    </lineage>
</organism>
<reference evidence="3" key="1">
    <citation type="submission" date="2015-09" db="EMBL/GenBank/DDBJ databases">
        <authorList>
            <consortium name="Pathogen Informatics"/>
        </authorList>
    </citation>
    <scope>NUCLEOTIDE SEQUENCE [LARGE SCALE GENOMIC DNA]</scope>
    <source>
        <strain evidence="3">Lake Konstanz</strain>
    </source>
</reference>
<evidence type="ECO:0000313" key="2">
    <source>
        <dbReference type="EMBL" id="CUG91393.1"/>
    </source>
</evidence>
<evidence type="ECO:0000256" key="1">
    <source>
        <dbReference type="SAM" id="MobiDB-lite"/>
    </source>
</evidence>
<feature type="region of interest" description="Disordered" evidence="1">
    <location>
        <begin position="219"/>
        <end position="241"/>
    </location>
</feature>
<feature type="compositionally biased region" description="Polar residues" evidence="1">
    <location>
        <begin position="222"/>
        <end position="231"/>
    </location>
</feature>
<proteinExistence type="predicted"/>
<accession>A0A0S4JLC1</accession>
<dbReference type="Proteomes" id="UP000051952">
    <property type="component" value="Unassembled WGS sequence"/>
</dbReference>
<name>A0A0S4JLC1_BODSA</name>
<feature type="region of interest" description="Disordered" evidence="1">
    <location>
        <begin position="1"/>
        <end position="61"/>
    </location>
</feature>
<evidence type="ECO:0000313" key="3">
    <source>
        <dbReference type="Proteomes" id="UP000051952"/>
    </source>
</evidence>
<dbReference type="VEuPathDB" id="TriTrypDB:BSAL_31840"/>
<sequence length="241" mass="24799">MRKKKTQPPTATRLRATAPPPEENDDVSSQPPTNTKRTTTAQRGDNSTVASSSTSTLQKDLKHGDVVKAYGAAAADQLDDVLWQQAQGTASSETGLARPSDYDNAHKPSAASDCDDNVRGPPTGLKPVLGYAPHDYHVDAAAKHVDAPVAANTATPPTKHVDAVPVVKPVAVVEPAAKPTVDAAPAVIKLSLQSNEAVASSEPPGVPPPATKQAPIFAVPSKSATKPSNEANAVPAAKQPA</sequence>